<reference evidence="2 3" key="1">
    <citation type="journal article" date="2020" name="Insects">
        <title>Bacteria Belonging to Pseudomonas typographi sp. nov. from the Bark Beetle Ips typographus Have Genomic Potential to Aid in the Host Ecology.</title>
        <authorList>
            <person name="Peral-Aranega E."/>
            <person name="Saati-Santamaria Z."/>
            <person name="Kolarik M."/>
            <person name="Rivas R."/>
            <person name="Garcia-Fraile P."/>
        </authorList>
    </citation>
    <scope>NUCLEOTIDE SEQUENCE [LARGE SCALE GENOMIC DNA]</scope>
    <source>
        <strain evidence="2 3">CA3A</strain>
    </source>
</reference>
<accession>A0ABR7Z041</accession>
<proteinExistence type="predicted"/>
<evidence type="ECO:0000313" key="2">
    <source>
        <dbReference type="EMBL" id="MBD1598734.1"/>
    </source>
</evidence>
<sequence length="639" mass="67685">MNIDEAPLAYAQQHMALEGKLLNIIPQASFEEIQQHLNELGRPPHPMLSGAEENDALIADLNAYMAKSPEAAQADGGFKAVWEGHCDRIGKMLGAYHSLYTEARASATAAEGEQIERSQRAFHSYAQSVMAPMVEELPARLDTFLQSRIEHAAAAAADDTLAPAQRQVAADQAGQWRAAKHEFGLFHEGRGEDNNLKDSTAKNDILNTTLKNVGREDYVASLKAAAANPVAAARVFAGAGLPQGFASYLHFGYTRSGVDAAMADKNFAAHVAATSGALGASHKVVSDGLRPFVQLAVDKTVGLGVKKADALSVYPKALHDVTEHGRRVHRTADQREAVDASQAELRAGYQRAQNAWNFGTVSGDFTGFTAFGAAHAVRDLLAQFTALNADNVHWRALFSGIGGTLMAGTQATAKYLQTHGDEHIPTHTLTTETKGWGALGVAAGKDALKKLNPADRAALSDLAGRILSLGEGVALSTALSQGTAIEKNSPLREKLVHTLATYFQSGLTLQPFFSNNQAPAEADALAKAEGKPKASQAERPKAALNNLRHPDRASLPHTQKPGSSARVAENTIHFARGAVQLGPQVIIGLANAAFDAASARAAKKQASTTDPAGIRELRNLEEGQVPADNTTGEPSTEPS</sequence>
<organism evidence="2 3">
    <name type="scientific">Pseudomonas typographi</name>
    <dbReference type="NCBI Taxonomy" id="2715964"/>
    <lineage>
        <taxon>Bacteria</taxon>
        <taxon>Pseudomonadati</taxon>
        <taxon>Pseudomonadota</taxon>
        <taxon>Gammaproteobacteria</taxon>
        <taxon>Pseudomonadales</taxon>
        <taxon>Pseudomonadaceae</taxon>
        <taxon>Pseudomonas</taxon>
    </lineage>
</organism>
<gene>
    <name evidence="2" type="ORF">HAQ05_08450</name>
</gene>
<comment type="caution">
    <text evidence="2">The sequence shown here is derived from an EMBL/GenBank/DDBJ whole genome shotgun (WGS) entry which is preliminary data.</text>
</comment>
<dbReference type="Proteomes" id="UP000805841">
    <property type="component" value="Unassembled WGS sequence"/>
</dbReference>
<name>A0ABR7Z041_9PSED</name>
<feature type="region of interest" description="Disordered" evidence="1">
    <location>
        <begin position="600"/>
        <end position="639"/>
    </location>
</feature>
<feature type="compositionally biased region" description="Polar residues" evidence="1">
    <location>
        <begin position="627"/>
        <end position="639"/>
    </location>
</feature>
<evidence type="ECO:0000256" key="1">
    <source>
        <dbReference type="SAM" id="MobiDB-lite"/>
    </source>
</evidence>
<evidence type="ECO:0000313" key="3">
    <source>
        <dbReference type="Proteomes" id="UP000805841"/>
    </source>
</evidence>
<feature type="region of interest" description="Disordered" evidence="1">
    <location>
        <begin position="523"/>
        <end position="566"/>
    </location>
</feature>
<keyword evidence="3" id="KW-1185">Reference proteome</keyword>
<feature type="compositionally biased region" description="Basic and acidic residues" evidence="1">
    <location>
        <begin position="524"/>
        <end position="541"/>
    </location>
</feature>
<dbReference type="RefSeq" id="WP_190419345.1">
    <property type="nucleotide sequence ID" value="NZ_JAAOCA010000008.1"/>
</dbReference>
<dbReference type="EMBL" id="JAAOCA010000008">
    <property type="protein sequence ID" value="MBD1598734.1"/>
    <property type="molecule type" value="Genomic_DNA"/>
</dbReference>
<protein>
    <submittedName>
        <fullName evidence="2">Type III effector</fullName>
    </submittedName>
</protein>